<evidence type="ECO:0000313" key="2">
    <source>
        <dbReference type="EMBL" id="SHH21214.1"/>
    </source>
</evidence>
<dbReference type="OrthoDB" id="9846097at2"/>
<keyword evidence="1" id="KW-1133">Transmembrane helix</keyword>
<feature type="transmembrane region" description="Helical" evidence="1">
    <location>
        <begin position="7"/>
        <end position="40"/>
    </location>
</feature>
<name>A0A1M5R498_9FIRM</name>
<keyword evidence="1" id="KW-0812">Transmembrane</keyword>
<evidence type="ECO:0000256" key="1">
    <source>
        <dbReference type="SAM" id="Phobius"/>
    </source>
</evidence>
<feature type="transmembrane region" description="Helical" evidence="1">
    <location>
        <begin position="46"/>
        <end position="67"/>
    </location>
</feature>
<keyword evidence="1" id="KW-0472">Membrane</keyword>
<sequence length="96" mass="10993">MKKLENIFELILGLIVFSIIMVFLLLFGGVLGVIIGAILQATLAPWLFWPGFILGEIIFIVSFWHNFLYSTETPNTRTDSSFAAYRRIKLIRNLTK</sequence>
<organism evidence="2 3">
    <name type="scientific">Thermosyntropha lipolytica DSM 11003</name>
    <dbReference type="NCBI Taxonomy" id="1123382"/>
    <lineage>
        <taxon>Bacteria</taxon>
        <taxon>Bacillati</taxon>
        <taxon>Bacillota</taxon>
        <taxon>Clostridia</taxon>
        <taxon>Eubacteriales</taxon>
        <taxon>Syntrophomonadaceae</taxon>
        <taxon>Thermosyntropha</taxon>
    </lineage>
</organism>
<dbReference type="Proteomes" id="UP000242329">
    <property type="component" value="Unassembled WGS sequence"/>
</dbReference>
<dbReference type="AlphaFoldDB" id="A0A1M5R498"/>
<protein>
    <submittedName>
        <fullName evidence="2">Uncharacterized protein</fullName>
    </submittedName>
</protein>
<evidence type="ECO:0000313" key="3">
    <source>
        <dbReference type="Proteomes" id="UP000242329"/>
    </source>
</evidence>
<dbReference type="EMBL" id="FQWY01000043">
    <property type="protein sequence ID" value="SHH21214.1"/>
    <property type="molecule type" value="Genomic_DNA"/>
</dbReference>
<reference evidence="3" key="1">
    <citation type="submission" date="2016-11" db="EMBL/GenBank/DDBJ databases">
        <authorList>
            <person name="Varghese N."/>
            <person name="Submissions S."/>
        </authorList>
    </citation>
    <scope>NUCLEOTIDE SEQUENCE [LARGE SCALE GENOMIC DNA]</scope>
    <source>
        <strain evidence="3">DSM 11003</strain>
    </source>
</reference>
<proteinExistence type="predicted"/>
<accession>A0A1M5R498</accession>
<keyword evidence="3" id="KW-1185">Reference proteome</keyword>
<gene>
    <name evidence="2" type="ORF">SAMN02745221_01933</name>
</gene>
<dbReference type="RefSeq" id="WP_073093261.1">
    <property type="nucleotide sequence ID" value="NZ_FQWY01000043.1"/>
</dbReference>